<gene>
    <name evidence="1" type="primary">PeluOrf-35</name>
</gene>
<sequence length="52" mass="6335">MMNSILFVLRTFKHVETCSNMNYSQDNRKWISSKILDEIQFRCMKLTNFMLQ</sequence>
<dbReference type="EMBL" id="KM596836">
    <property type="protein sequence ID" value="AKN80567.1"/>
    <property type="molecule type" value="Genomic_DNA"/>
</dbReference>
<dbReference type="RefSeq" id="YP_009165635.1">
    <property type="nucleotide sequence ID" value="NC_027923.1"/>
</dbReference>
<evidence type="ECO:0000313" key="2">
    <source>
        <dbReference type="Proteomes" id="UP000204667"/>
    </source>
</evidence>
<dbReference type="GeneID" id="26040060"/>
<evidence type="ECO:0000313" key="1">
    <source>
        <dbReference type="EMBL" id="AKN80567.1"/>
    </source>
</evidence>
<reference evidence="1 2" key="1">
    <citation type="journal article" date="2016" name="Sci. Rep.">
        <title>Genome sequence of Perigonia lusca single nucleopolyhedrovirus: insights into the evolution of a nucleotide metabolism enzyme in the family Baculoviridae.</title>
        <authorList>
            <person name="Ardisson-Araujo D.M."/>
            <person name="Lima R.N."/>
            <person name="Melo F.L."/>
            <person name="Clem R.J."/>
            <person name="Huang N."/>
            <person name="Bao S.N."/>
            <person name="Sosa-Gomez D.R."/>
            <person name="Ribeiro B.M."/>
        </authorList>
    </citation>
    <scope>NUCLEOTIDE SEQUENCE [LARGE SCALE GENOMIC DNA]</scope>
</reference>
<dbReference type="KEGG" id="vg:26040060"/>
<name>A0A0M3WNC2_9ABAC</name>
<accession>A0A0M3WNC2</accession>
<organism evidence="1 2">
    <name type="scientific">Perigonia lusca single nucleopolyhedrovirus</name>
    <dbReference type="NCBI Taxonomy" id="1675865"/>
    <lineage>
        <taxon>Viruses</taxon>
        <taxon>Viruses incertae sedis</taxon>
        <taxon>Naldaviricetes</taxon>
        <taxon>Lefavirales</taxon>
        <taxon>Baculoviridae</taxon>
        <taxon>Alphabaculovirus</taxon>
        <taxon>Alphabaculovirus peluscae</taxon>
        <taxon>Perigonia lusca nucleopolyhedrovirus</taxon>
    </lineage>
</organism>
<keyword evidence="2" id="KW-1185">Reference proteome</keyword>
<dbReference type="Proteomes" id="UP000204667">
    <property type="component" value="Segment"/>
</dbReference>
<proteinExistence type="predicted"/>
<protein>
    <submittedName>
        <fullName evidence="1">Uncharacterized protein</fullName>
    </submittedName>
</protein>